<feature type="domain" description="SIS" evidence="3">
    <location>
        <begin position="32"/>
        <end position="180"/>
    </location>
</feature>
<gene>
    <name evidence="4" type="ORF">CVV26_01255</name>
</gene>
<dbReference type="NCBIfam" id="TIGR02128">
    <property type="entry name" value="G6PI_arch"/>
    <property type="match status" value="1"/>
</dbReference>
<proteinExistence type="inferred from homology"/>
<dbReference type="NCBIfam" id="NF006423">
    <property type="entry name" value="PRK08674.1-2"/>
    <property type="match status" value="1"/>
</dbReference>
<evidence type="ECO:0000256" key="1">
    <source>
        <dbReference type="ARBA" id="ARBA00010523"/>
    </source>
</evidence>
<dbReference type="InterPro" id="IPR001347">
    <property type="entry name" value="SIS_dom"/>
</dbReference>
<protein>
    <submittedName>
        <fullName evidence="4">Bifunctional phosphoglucose/phosphomannose isomerase</fullName>
    </submittedName>
</protein>
<dbReference type="GO" id="GO:0005975">
    <property type="term" value="P:carbohydrate metabolic process"/>
    <property type="evidence" value="ECO:0007669"/>
    <property type="project" value="InterPro"/>
</dbReference>
<dbReference type="NCBIfam" id="NF006426">
    <property type="entry name" value="PRK08674.1-6"/>
    <property type="match status" value="1"/>
</dbReference>
<keyword evidence="2 4" id="KW-0413">Isomerase</keyword>
<dbReference type="GO" id="GO:1901135">
    <property type="term" value="P:carbohydrate derivative metabolic process"/>
    <property type="evidence" value="ECO:0007669"/>
    <property type="project" value="InterPro"/>
</dbReference>
<accession>A0A2N1UNS7</accession>
<dbReference type="Pfam" id="PF10432">
    <property type="entry name" value="bact-PGI_C"/>
    <property type="match status" value="1"/>
</dbReference>
<dbReference type="GO" id="GO:0097367">
    <property type="term" value="F:carbohydrate derivative binding"/>
    <property type="evidence" value="ECO:0007669"/>
    <property type="project" value="InterPro"/>
</dbReference>
<reference evidence="4 5" key="1">
    <citation type="journal article" date="2017" name="ISME J.">
        <title>Potential for microbial H2 and metal transformations associated with novel bacteria and archaea in deep terrestrial subsurface sediments.</title>
        <authorList>
            <person name="Hernsdorf A.W."/>
            <person name="Amano Y."/>
            <person name="Miyakawa K."/>
            <person name="Ise K."/>
            <person name="Suzuki Y."/>
            <person name="Anantharaman K."/>
            <person name="Probst A."/>
            <person name="Burstein D."/>
            <person name="Thomas B.C."/>
            <person name="Banfield J.F."/>
        </authorList>
    </citation>
    <scope>NUCLEOTIDE SEQUENCE [LARGE SCALE GENOMIC DNA]</scope>
    <source>
        <strain evidence="4">HGW-Kuenenbacteria-1</strain>
    </source>
</reference>
<dbReference type="PROSITE" id="PS51464">
    <property type="entry name" value="SIS"/>
    <property type="match status" value="1"/>
</dbReference>
<dbReference type="EMBL" id="PGYQ01000003">
    <property type="protein sequence ID" value="PKL72499.1"/>
    <property type="molecule type" value="Genomic_DNA"/>
</dbReference>
<dbReference type="InterPro" id="IPR046348">
    <property type="entry name" value="SIS_dom_sf"/>
</dbReference>
<dbReference type="Proteomes" id="UP000233414">
    <property type="component" value="Unassembled WGS sequence"/>
</dbReference>
<evidence type="ECO:0000313" key="4">
    <source>
        <dbReference type="EMBL" id="PKL72499.1"/>
    </source>
</evidence>
<evidence type="ECO:0000256" key="2">
    <source>
        <dbReference type="ARBA" id="ARBA00023235"/>
    </source>
</evidence>
<dbReference type="AlphaFoldDB" id="A0A2N1UNS7"/>
<dbReference type="GO" id="GO:0004347">
    <property type="term" value="F:glucose-6-phosphate isomerase activity"/>
    <property type="evidence" value="ECO:0007669"/>
    <property type="project" value="InterPro"/>
</dbReference>
<dbReference type="CDD" id="cd05637">
    <property type="entry name" value="SIS_PGI_PMI_2"/>
    <property type="match status" value="1"/>
</dbReference>
<evidence type="ECO:0000313" key="5">
    <source>
        <dbReference type="Proteomes" id="UP000233414"/>
    </source>
</evidence>
<dbReference type="InterPro" id="IPR019490">
    <property type="entry name" value="Glu6P/Mann6P_isomerase_C"/>
</dbReference>
<comment type="similarity">
    <text evidence="1">Belongs to the PGI/PMI family.</text>
</comment>
<dbReference type="GO" id="GO:0004476">
    <property type="term" value="F:mannose-6-phosphate isomerase activity"/>
    <property type="evidence" value="ECO:0007669"/>
    <property type="project" value="InterPro"/>
</dbReference>
<dbReference type="SUPFAM" id="SSF53697">
    <property type="entry name" value="SIS domain"/>
    <property type="match status" value="1"/>
</dbReference>
<comment type="caution">
    <text evidence="4">The sequence shown here is derived from an EMBL/GenBank/DDBJ whole genome shotgun (WGS) entry which is preliminary data.</text>
</comment>
<name>A0A2N1UNS7_9BACT</name>
<evidence type="ECO:0000259" key="3">
    <source>
        <dbReference type="PROSITE" id="PS51464"/>
    </source>
</evidence>
<sequence length="342" mass="39447">MDFKEKIKKYDNSNLRENILNSYKQFEIGIKIAEQLKLKKRKYDKIIISGMGGSAWPGDIIRTFLELKNEIKIPIIVNRDYSLLNQTTKNSLIIISSYSGNTEEAISVYKEILKKKLPMIGFSVGGKLEKICLKDKVPFIKYPDDGLTFQPRFATGYTFSSMLTVFANLEIIKNQSKDILALEKSLKKIIPSLENQGKKLAQKLFNKIPIIYSSDEFKTIAQVWTIKFTENSKILAFWNYFPELNHNEMNGYVNIKGKNFFTIILKSNITHPRILKRAEITAQMIREKGGDVEVLDMSGKNVLEKMFFSIILGDWTSYYLALLNNQDPTPVDMVEDFKKRMT</sequence>
<organism evidence="4 5">
    <name type="scientific">Candidatus Kuenenbacteria bacterium HGW-Kuenenbacteria-1</name>
    <dbReference type="NCBI Taxonomy" id="2013812"/>
    <lineage>
        <taxon>Bacteria</taxon>
        <taxon>Candidatus Kueneniibacteriota</taxon>
    </lineage>
</organism>
<dbReference type="Gene3D" id="3.40.50.10490">
    <property type="entry name" value="Glucose-6-phosphate isomerase like protein, domain 1"/>
    <property type="match status" value="2"/>
</dbReference>